<dbReference type="AlphaFoldDB" id="A0A550CWR0"/>
<evidence type="ECO:0000256" key="1">
    <source>
        <dbReference type="ARBA" id="ARBA00006407"/>
    </source>
</evidence>
<proteinExistence type="inferred from homology"/>
<dbReference type="GO" id="GO:0034551">
    <property type="term" value="P:mitochondrial respiratory chain complex III assembly"/>
    <property type="evidence" value="ECO:0007669"/>
    <property type="project" value="TreeGrafter"/>
</dbReference>
<dbReference type="EMBL" id="VDMD01000001">
    <property type="protein sequence ID" value="TRM69232.1"/>
    <property type="molecule type" value="Genomic_DNA"/>
</dbReference>
<protein>
    <recommendedName>
        <fullName evidence="2">Ubiquinol-cytochrome c chaperone domain-containing protein</fullName>
    </recommendedName>
</protein>
<evidence type="ECO:0000259" key="2">
    <source>
        <dbReference type="Pfam" id="PF03981"/>
    </source>
</evidence>
<keyword evidence="4" id="KW-1185">Reference proteome</keyword>
<dbReference type="OrthoDB" id="10253878at2759"/>
<dbReference type="STRING" id="97359.A0A550CWR0"/>
<comment type="similarity">
    <text evidence="1">Belongs to the CBP3 family.</text>
</comment>
<dbReference type="Proteomes" id="UP000320762">
    <property type="component" value="Unassembled WGS sequence"/>
</dbReference>
<reference evidence="3 4" key="1">
    <citation type="journal article" date="2019" name="New Phytol.">
        <title>Comparative genomics reveals unique wood-decay strategies and fruiting body development in the Schizophyllaceae.</title>
        <authorList>
            <person name="Almasi E."/>
            <person name="Sahu N."/>
            <person name="Krizsan K."/>
            <person name="Balint B."/>
            <person name="Kovacs G.M."/>
            <person name="Kiss B."/>
            <person name="Cseklye J."/>
            <person name="Drula E."/>
            <person name="Henrissat B."/>
            <person name="Nagy I."/>
            <person name="Chovatia M."/>
            <person name="Adam C."/>
            <person name="LaButti K."/>
            <person name="Lipzen A."/>
            <person name="Riley R."/>
            <person name="Grigoriev I.V."/>
            <person name="Nagy L.G."/>
        </authorList>
    </citation>
    <scope>NUCLEOTIDE SEQUENCE [LARGE SCALE GENOMIC DNA]</scope>
    <source>
        <strain evidence="3 4">NL-1724</strain>
    </source>
</reference>
<accession>A0A550CWR0</accession>
<feature type="domain" description="Ubiquinol-cytochrome c chaperone" evidence="2">
    <location>
        <begin position="120"/>
        <end position="173"/>
    </location>
</feature>
<evidence type="ECO:0000313" key="4">
    <source>
        <dbReference type="Proteomes" id="UP000320762"/>
    </source>
</evidence>
<dbReference type="InterPro" id="IPR007129">
    <property type="entry name" value="Ubiqinol_cyt_c_chaperone_CPB3"/>
</dbReference>
<name>A0A550CWR0_9AGAR</name>
<organism evidence="3 4">
    <name type="scientific">Schizophyllum amplum</name>
    <dbReference type="NCBI Taxonomy" id="97359"/>
    <lineage>
        <taxon>Eukaryota</taxon>
        <taxon>Fungi</taxon>
        <taxon>Dikarya</taxon>
        <taxon>Basidiomycota</taxon>
        <taxon>Agaricomycotina</taxon>
        <taxon>Agaricomycetes</taxon>
        <taxon>Agaricomycetidae</taxon>
        <taxon>Agaricales</taxon>
        <taxon>Schizophyllaceae</taxon>
        <taxon>Schizophyllum</taxon>
    </lineage>
</organism>
<dbReference type="Pfam" id="PF03981">
    <property type="entry name" value="Ubiq_cyt_C_chap"/>
    <property type="match status" value="1"/>
</dbReference>
<dbReference type="PANTHER" id="PTHR12184:SF1">
    <property type="entry name" value="UBIQUINOL-CYTOCHROME-C REDUCTASE COMPLEX ASSEMBLY FACTOR 1"/>
    <property type="match status" value="1"/>
</dbReference>
<gene>
    <name evidence="3" type="ORF">BD626DRAFT_447010</name>
</gene>
<evidence type="ECO:0000313" key="3">
    <source>
        <dbReference type="EMBL" id="TRM69232.1"/>
    </source>
</evidence>
<comment type="caution">
    <text evidence="3">The sequence shown here is derived from an EMBL/GenBank/DDBJ whole genome shotgun (WGS) entry which is preliminary data.</text>
</comment>
<dbReference type="PANTHER" id="PTHR12184">
    <property type="entry name" value="UBIQUINOL-CYTOCHROME C REDUCTASE COMPLEX ASSEMBLY FACTOR 1 FAMILY MEMBER"/>
    <property type="match status" value="1"/>
</dbReference>
<dbReference type="GO" id="GO:0005739">
    <property type="term" value="C:mitochondrion"/>
    <property type="evidence" value="ECO:0007669"/>
    <property type="project" value="TreeGrafter"/>
</dbReference>
<dbReference type="InterPro" id="IPR021150">
    <property type="entry name" value="Ubiq_cyt_c_chap"/>
</dbReference>
<sequence length="374" mass="43081">MLVSNFARRQLLRSAAGAGRVARGPCARMAHFKPPKDLDFKDMDEAKKQRKPGDFYPPDRPPTPLAVYLQQHPRAKQFFLSFQNMMGFQRSKPLAGRRGLMLYERVCAVKPDDEARFWKQDCYLPSTFQSWFTVVNLHVWMLTVRLRAIPPPYGQDFVQSLLDTFFYDLEDRITGVLQPKYHPPVPYTFPTDFYINPNAPPPEGAPRRRLSRAPDRLITRQLKIHRDQYMGFTLSMDAALVQGDMEMAASIWRNLLGARGAAGIVLPAPGQGPQKYYRRSINPPISEPHKIDVEREQWVDDHSGVHDFPPAEADKYLTYPELMLDLVTYVRREIKRLEEIPDEAFLWGDPDALRFGKVRDYSAQATPEVTKETT</sequence>